<dbReference type="InterPro" id="IPR011054">
    <property type="entry name" value="Rudment_hybrid_motif"/>
</dbReference>
<dbReference type="GO" id="GO:0034028">
    <property type="term" value="F:5-(carboxyamino)imidazole ribonucleotide synthase activity"/>
    <property type="evidence" value="ECO:0007669"/>
    <property type="project" value="UniProtKB-UniRule"/>
</dbReference>
<dbReference type="PANTHER" id="PTHR11609:SF5">
    <property type="entry name" value="PHOSPHORIBOSYLAMINOIMIDAZOLE CARBOXYLASE"/>
    <property type="match status" value="1"/>
</dbReference>
<feature type="binding site" evidence="5">
    <location>
        <position position="103"/>
    </location>
    <ligand>
        <name>ATP</name>
        <dbReference type="ChEBI" id="CHEBI:30616"/>
    </ligand>
</feature>
<proteinExistence type="inferred from homology"/>
<comment type="function">
    <text evidence="5">Catalyzes the ATP-dependent conversion of 5-aminoimidazole ribonucleotide (AIR) and HCO(3)(-) to N5-carboxyaminoimidazole ribonucleotide (N5-CAIR).</text>
</comment>
<dbReference type="PANTHER" id="PTHR11609">
    <property type="entry name" value="PURINE BIOSYNTHESIS PROTEIN 6/7, PUR6/7"/>
    <property type="match status" value="1"/>
</dbReference>
<gene>
    <name evidence="5 6" type="primary">purK</name>
    <name evidence="8" type="ORF">NDO55_10895</name>
</gene>
<dbReference type="Gene3D" id="3.30.1490.20">
    <property type="entry name" value="ATP-grasp fold, A domain"/>
    <property type="match status" value="1"/>
</dbReference>
<accession>A0A9X2J307</accession>
<comment type="function">
    <text evidence="6">Catalyzes the ATP-dependent conversion of 5-aminoimidazole ribonucleotide (AIR) and HCO(3)- to N5-carboxyaminoimidazole ribonucleotide (N5-CAIR).</text>
</comment>
<dbReference type="Gene3D" id="3.30.470.20">
    <property type="entry name" value="ATP-grasp fold, B domain"/>
    <property type="match status" value="1"/>
</dbReference>
<comment type="pathway">
    <text evidence="5 6">Purine metabolism; IMP biosynthesis via de novo pathway; 5-amino-1-(5-phospho-D-ribosyl)imidazole-4-carboxylate from 5-amino-1-(5-phospho-D-ribosyl)imidazole (N5-CAIR route): step 1/2.</text>
</comment>
<dbReference type="InterPro" id="IPR013815">
    <property type="entry name" value="ATP_grasp_subdomain_1"/>
</dbReference>
<protein>
    <recommendedName>
        <fullName evidence="5 6">N5-carboxyaminoimidazole ribonucleotide synthase</fullName>
        <shortName evidence="5 6">N5-CAIR synthase</shortName>
        <ecNumber evidence="5 6">6.3.4.18</ecNumber>
    </recommendedName>
    <alternativeName>
        <fullName evidence="5 6">5-(carboxyamino)imidazole ribonucleotide synthetase</fullName>
    </alternativeName>
</protein>
<keyword evidence="4 5" id="KW-0067">ATP-binding</keyword>
<feature type="domain" description="ATP-grasp" evidence="7">
    <location>
        <begin position="107"/>
        <end position="293"/>
    </location>
</feature>
<dbReference type="SUPFAM" id="SSF52440">
    <property type="entry name" value="PreATP-grasp domain"/>
    <property type="match status" value="1"/>
</dbReference>
<dbReference type="InterPro" id="IPR011761">
    <property type="entry name" value="ATP-grasp"/>
</dbReference>
<keyword evidence="9" id="KW-1185">Reference proteome</keyword>
<dbReference type="Gene3D" id="3.40.50.20">
    <property type="match status" value="1"/>
</dbReference>
<dbReference type="SUPFAM" id="SSF56059">
    <property type="entry name" value="Glutathione synthetase ATP-binding domain-like"/>
    <property type="match status" value="1"/>
</dbReference>
<reference evidence="8" key="1">
    <citation type="submission" date="2022-06" db="EMBL/GenBank/DDBJ databases">
        <title>Sphingomicrobium sedimins sp. nov., a marine bacterium isolated from tidal flat.</title>
        <authorList>
            <person name="Kim C.-H."/>
            <person name="Yoo Y."/>
            <person name="Kim J.-J."/>
        </authorList>
    </citation>
    <scope>NUCLEOTIDE SEQUENCE</scope>
    <source>
        <strain evidence="8">GRR-S6-50</strain>
    </source>
</reference>
<comment type="subunit">
    <text evidence="5 6">Homodimer.</text>
</comment>
<evidence type="ECO:0000313" key="8">
    <source>
        <dbReference type="EMBL" id="MCM8558324.1"/>
    </source>
</evidence>
<feature type="binding site" evidence="5">
    <location>
        <begin position="263"/>
        <end position="264"/>
    </location>
    <ligand>
        <name>ATP</name>
        <dbReference type="ChEBI" id="CHEBI:30616"/>
    </ligand>
</feature>
<dbReference type="InterPro" id="IPR005875">
    <property type="entry name" value="PurK"/>
</dbReference>
<dbReference type="InterPro" id="IPR054350">
    <property type="entry name" value="PurT/PurK_preATP-grasp"/>
</dbReference>
<dbReference type="HAMAP" id="MF_01928">
    <property type="entry name" value="PurK"/>
    <property type="match status" value="1"/>
</dbReference>
<keyword evidence="1 5" id="KW-0436">Ligase</keyword>
<dbReference type="InterPro" id="IPR003135">
    <property type="entry name" value="ATP-grasp_carboxylate-amine"/>
</dbReference>
<organism evidence="8 9">
    <name type="scientific">Sphingomicrobium sediminis</name>
    <dbReference type="NCBI Taxonomy" id="2950949"/>
    <lineage>
        <taxon>Bacteria</taxon>
        <taxon>Pseudomonadati</taxon>
        <taxon>Pseudomonadota</taxon>
        <taxon>Alphaproteobacteria</taxon>
        <taxon>Sphingomonadales</taxon>
        <taxon>Sphingomonadaceae</taxon>
        <taxon>Sphingomicrobium</taxon>
    </lineage>
</organism>
<dbReference type="GO" id="GO:0046872">
    <property type="term" value="F:metal ion binding"/>
    <property type="evidence" value="ECO:0007669"/>
    <property type="project" value="InterPro"/>
</dbReference>
<evidence type="ECO:0000313" key="9">
    <source>
        <dbReference type="Proteomes" id="UP001155128"/>
    </source>
</evidence>
<feature type="binding site" evidence="5">
    <location>
        <position position="209"/>
    </location>
    <ligand>
        <name>ATP</name>
        <dbReference type="ChEBI" id="CHEBI:30616"/>
    </ligand>
</feature>
<evidence type="ECO:0000256" key="5">
    <source>
        <dbReference type="HAMAP-Rule" id="MF_01928"/>
    </source>
</evidence>
<dbReference type="GO" id="GO:0005524">
    <property type="term" value="F:ATP binding"/>
    <property type="evidence" value="ECO:0007669"/>
    <property type="project" value="UniProtKB-UniRule"/>
</dbReference>
<evidence type="ECO:0000256" key="2">
    <source>
        <dbReference type="ARBA" id="ARBA00022741"/>
    </source>
</evidence>
<dbReference type="NCBIfam" id="NF004676">
    <property type="entry name" value="PRK06019.1-2"/>
    <property type="match status" value="1"/>
</dbReference>
<evidence type="ECO:0000256" key="4">
    <source>
        <dbReference type="ARBA" id="ARBA00022840"/>
    </source>
</evidence>
<dbReference type="RefSeq" id="WP_252115132.1">
    <property type="nucleotide sequence ID" value="NZ_JAMSHT010000001.1"/>
</dbReference>
<dbReference type="GO" id="GO:0006189">
    <property type="term" value="P:'de novo' IMP biosynthetic process"/>
    <property type="evidence" value="ECO:0007669"/>
    <property type="project" value="UniProtKB-UniRule"/>
</dbReference>
<dbReference type="AlphaFoldDB" id="A0A9X2J307"/>
<dbReference type="SUPFAM" id="SSF51246">
    <property type="entry name" value="Rudiment single hybrid motif"/>
    <property type="match status" value="1"/>
</dbReference>
<dbReference type="EC" id="6.3.4.18" evidence="5 6"/>
<dbReference type="EMBL" id="JAMSHT010000001">
    <property type="protein sequence ID" value="MCM8558324.1"/>
    <property type="molecule type" value="Genomic_DNA"/>
</dbReference>
<evidence type="ECO:0000256" key="1">
    <source>
        <dbReference type="ARBA" id="ARBA00022598"/>
    </source>
</evidence>
<feature type="binding site" evidence="5">
    <location>
        <begin position="178"/>
        <end position="181"/>
    </location>
    <ligand>
        <name>ATP</name>
        <dbReference type="ChEBI" id="CHEBI:30616"/>
    </ligand>
</feature>
<dbReference type="Pfam" id="PF22660">
    <property type="entry name" value="RS_preATP-grasp-like"/>
    <property type="match status" value="1"/>
</dbReference>
<dbReference type="Pfam" id="PF17769">
    <property type="entry name" value="PurK_C"/>
    <property type="match status" value="1"/>
</dbReference>
<comment type="catalytic activity">
    <reaction evidence="5 6">
        <text>5-amino-1-(5-phospho-beta-D-ribosyl)imidazole + hydrogencarbonate + ATP = 5-carboxyamino-1-(5-phospho-D-ribosyl)imidazole + ADP + phosphate + 2 H(+)</text>
        <dbReference type="Rhea" id="RHEA:19317"/>
        <dbReference type="ChEBI" id="CHEBI:15378"/>
        <dbReference type="ChEBI" id="CHEBI:17544"/>
        <dbReference type="ChEBI" id="CHEBI:30616"/>
        <dbReference type="ChEBI" id="CHEBI:43474"/>
        <dbReference type="ChEBI" id="CHEBI:58730"/>
        <dbReference type="ChEBI" id="CHEBI:137981"/>
        <dbReference type="ChEBI" id="CHEBI:456216"/>
        <dbReference type="EC" id="6.3.4.18"/>
    </reaction>
</comment>
<dbReference type="NCBIfam" id="TIGR01161">
    <property type="entry name" value="purK"/>
    <property type="match status" value="1"/>
</dbReference>
<feature type="binding site" evidence="5">
    <location>
        <position position="143"/>
    </location>
    <ligand>
        <name>ATP</name>
        <dbReference type="ChEBI" id="CHEBI:30616"/>
    </ligand>
</feature>
<evidence type="ECO:0000256" key="6">
    <source>
        <dbReference type="RuleBase" id="RU361200"/>
    </source>
</evidence>
<dbReference type="Pfam" id="PF02222">
    <property type="entry name" value="ATP-grasp"/>
    <property type="match status" value="1"/>
</dbReference>
<comment type="similarity">
    <text evidence="5 6">Belongs to the PurK/PurT family.</text>
</comment>
<keyword evidence="3 5" id="KW-0658">Purine biosynthesis</keyword>
<feature type="binding site" evidence="5">
    <location>
        <begin position="148"/>
        <end position="154"/>
    </location>
    <ligand>
        <name>ATP</name>
        <dbReference type="ChEBI" id="CHEBI:30616"/>
    </ligand>
</feature>
<comment type="caution">
    <text evidence="8">The sequence shown here is derived from an EMBL/GenBank/DDBJ whole genome shotgun (WGS) entry which is preliminary data.</text>
</comment>
<dbReference type="GO" id="GO:0004638">
    <property type="term" value="F:phosphoribosylaminoimidazole carboxylase activity"/>
    <property type="evidence" value="ECO:0007669"/>
    <property type="project" value="InterPro"/>
</dbReference>
<dbReference type="Proteomes" id="UP001155128">
    <property type="component" value="Unassembled WGS sequence"/>
</dbReference>
<dbReference type="PROSITE" id="PS50975">
    <property type="entry name" value="ATP_GRASP"/>
    <property type="match status" value="1"/>
</dbReference>
<keyword evidence="2 5" id="KW-0547">Nucleotide-binding</keyword>
<dbReference type="FunFam" id="3.30.1490.20:FF:000015">
    <property type="entry name" value="N5-carboxyaminoimidazole ribonucleotide synthase"/>
    <property type="match status" value="1"/>
</dbReference>
<evidence type="ECO:0000256" key="3">
    <source>
        <dbReference type="ARBA" id="ARBA00022755"/>
    </source>
</evidence>
<name>A0A9X2J307_9SPHN</name>
<sequence>MSLEPGSTIGIVGAGQLGRMLAQAAAQLGYRTHVYAPDPAPPASGPASLYVCADYLNADAMAAFAAECDVVTYEFENLPVEALEAMGDKLRPSTRSLAIAQDRAHEKRFIEEHGGKVANWHEVSEAADLEAAGEKIGYPLVLKSRRLGYDGKGQAWVREADQLMDAWDAIGREPAVAEAAVDYIAEFSVLVARRADDELAVWNAPRNIHDGGILRRSEVPAGEGVDEQVPQAVEVACELAMKLGHVGVMAVEFFATADGPLVNEIAPRVHNSGHWTIEGSQTSQFEQHIRCIADLPLGDPALVSPRVTMDNLIGHDVDRWEQILAEPGAHLHLYGKREARAGRKMGHVTRLG</sequence>
<dbReference type="InterPro" id="IPR016185">
    <property type="entry name" value="PreATP-grasp_dom_sf"/>
</dbReference>
<dbReference type="InterPro" id="IPR040686">
    <property type="entry name" value="PurK_C"/>
</dbReference>
<evidence type="ECO:0000259" key="7">
    <source>
        <dbReference type="PROSITE" id="PS50975"/>
    </source>
</evidence>
<dbReference type="NCBIfam" id="NF004679">
    <property type="entry name" value="PRK06019.1-5"/>
    <property type="match status" value="1"/>
</dbReference>
<feature type="binding site" evidence="5">
    <location>
        <position position="186"/>
    </location>
    <ligand>
        <name>ATP</name>
        <dbReference type="ChEBI" id="CHEBI:30616"/>
    </ligand>
</feature>
<dbReference type="GO" id="GO:0005829">
    <property type="term" value="C:cytosol"/>
    <property type="evidence" value="ECO:0007669"/>
    <property type="project" value="TreeGrafter"/>
</dbReference>